<dbReference type="Pfam" id="PF13520">
    <property type="entry name" value="AA_permease_2"/>
    <property type="match status" value="1"/>
</dbReference>
<feature type="transmembrane region" description="Helical" evidence="6">
    <location>
        <begin position="217"/>
        <end position="235"/>
    </location>
</feature>
<organism evidence="7 8">
    <name type="scientific">Symmachiella macrocystis</name>
    <dbReference type="NCBI Taxonomy" id="2527985"/>
    <lineage>
        <taxon>Bacteria</taxon>
        <taxon>Pseudomonadati</taxon>
        <taxon>Planctomycetota</taxon>
        <taxon>Planctomycetia</taxon>
        <taxon>Planctomycetales</taxon>
        <taxon>Planctomycetaceae</taxon>
        <taxon>Symmachiella</taxon>
    </lineage>
</organism>
<evidence type="ECO:0000256" key="2">
    <source>
        <dbReference type="ARBA" id="ARBA00022475"/>
    </source>
</evidence>
<dbReference type="GO" id="GO:0022857">
    <property type="term" value="F:transmembrane transporter activity"/>
    <property type="evidence" value="ECO:0007669"/>
    <property type="project" value="InterPro"/>
</dbReference>
<keyword evidence="4 6" id="KW-1133">Transmembrane helix</keyword>
<feature type="transmembrane region" description="Helical" evidence="6">
    <location>
        <begin position="55"/>
        <end position="79"/>
    </location>
</feature>
<evidence type="ECO:0000313" key="8">
    <source>
        <dbReference type="Proteomes" id="UP000320735"/>
    </source>
</evidence>
<keyword evidence="5 6" id="KW-0472">Membrane</keyword>
<protein>
    <submittedName>
        <fullName evidence="7">Putative amino acid permease YhdG</fullName>
    </submittedName>
</protein>
<proteinExistence type="predicted"/>
<dbReference type="GO" id="GO:0005886">
    <property type="term" value="C:plasma membrane"/>
    <property type="evidence" value="ECO:0007669"/>
    <property type="project" value="UniProtKB-SubCell"/>
</dbReference>
<dbReference type="AlphaFoldDB" id="A0A5C6BSA9"/>
<reference evidence="7 8" key="1">
    <citation type="submission" date="2019-02" db="EMBL/GenBank/DDBJ databases">
        <title>Deep-cultivation of Planctomycetes and their phenomic and genomic characterization uncovers novel biology.</title>
        <authorList>
            <person name="Wiegand S."/>
            <person name="Jogler M."/>
            <person name="Boedeker C."/>
            <person name="Pinto D."/>
            <person name="Vollmers J."/>
            <person name="Rivas-Marin E."/>
            <person name="Kohn T."/>
            <person name="Peeters S.H."/>
            <person name="Heuer A."/>
            <person name="Rast P."/>
            <person name="Oberbeckmann S."/>
            <person name="Bunk B."/>
            <person name="Jeske O."/>
            <person name="Meyerdierks A."/>
            <person name="Storesund J.E."/>
            <person name="Kallscheuer N."/>
            <person name="Luecker S."/>
            <person name="Lage O.M."/>
            <person name="Pohl T."/>
            <person name="Merkel B.J."/>
            <person name="Hornburger P."/>
            <person name="Mueller R.-W."/>
            <person name="Bruemmer F."/>
            <person name="Labrenz M."/>
            <person name="Spormann A.M."/>
            <person name="Op Den Camp H."/>
            <person name="Overmann J."/>
            <person name="Amann R."/>
            <person name="Jetten M.S.M."/>
            <person name="Mascher T."/>
            <person name="Medema M.H."/>
            <person name="Devos D.P."/>
            <person name="Kaster A.-K."/>
            <person name="Ovreas L."/>
            <person name="Rohde M."/>
            <person name="Galperin M.Y."/>
            <person name="Jogler C."/>
        </authorList>
    </citation>
    <scope>NUCLEOTIDE SEQUENCE [LARGE SCALE GENOMIC DNA]</scope>
    <source>
        <strain evidence="7 8">CA54</strain>
    </source>
</reference>
<evidence type="ECO:0000313" key="7">
    <source>
        <dbReference type="EMBL" id="TWU13574.1"/>
    </source>
</evidence>
<comment type="subcellular location">
    <subcellularLocation>
        <location evidence="1">Cell membrane</location>
        <topology evidence="1">Multi-pass membrane protein</topology>
    </subcellularLocation>
</comment>
<feature type="transmembrane region" description="Helical" evidence="6">
    <location>
        <begin position="448"/>
        <end position="466"/>
    </location>
</feature>
<name>A0A5C6BSA9_9PLAN</name>
<keyword evidence="2" id="KW-1003">Cell membrane</keyword>
<dbReference type="OrthoDB" id="3181223at2"/>
<dbReference type="PANTHER" id="PTHR42770:SF7">
    <property type="entry name" value="MEMBRANE PROTEIN"/>
    <property type="match status" value="1"/>
</dbReference>
<feature type="transmembrane region" description="Helical" evidence="6">
    <location>
        <begin position="353"/>
        <end position="371"/>
    </location>
</feature>
<evidence type="ECO:0000256" key="4">
    <source>
        <dbReference type="ARBA" id="ARBA00022989"/>
    </source>
</evidence>
<accession>A0A5C6BSA9</accession>
<evidence type="ECO:0000256" key="6">
    <source>
        <dbReference type="SAM" id="Phobius"/>
    </source>
</evidence>
<feature type="transmembrane region" description="Helical" evidence="6">
    <location>
        <begin position="420"/>
        <end position="442"/>
    </location>
</feature>
<feature type="transmembrane region" description="Helical" evidence="6">
    <location>
        <begin position="112"/>
        <end position="130"/>
    </location>
</feature>
<dbReference type="Proteomes" id="UP000320735">
    <property type="component" value="Unassembled WGS sequence"/>
</dbReference>
<keyword evidence="8" id="KW-1185">Reference proteome</keyword>
<dbReference type="InterPro" id="IPR004757">
    <property type="entry name" value="EtNH_permease"/>
</dbReference>
<dbReference type="NCBIfam" id="TIGR00908">
    <property type="entry name" value="2A0305"/>
    <property type="match status" value="1"/>
</dbReference>
<feature type="transmembrane region" description="Helical" evidence="6">
    <location>
        <begin position="383"/>
        <end position="408"/>
    </location>
</feature>
<dbReference type="PANTHER" id="PTHR42770">
    <property type="entry name" value="AMINO ACID TRANSPORTER-RELATED"/>
    <property type="match status" value="1"/>
</dbReference>
<feature type="transmembrane region" description="Helical" evidence="6">
    <location>
        <begin position="28"/>
        <end position="49"/>
    </location>
</feature>
<evidence type="ECO:0000256" key="1">
    <source>
        <dbReference type="ARBA" id="ARBA00004651"/>
    </source>
</evidence>
<gene>
    <name evidence="7" type="primary">yhdG</name>
    <name evidence="7" type="ORF">CA54_24090</name>
</gene>
<dbReference type="RefSeq" id="WP_146370880.1">
    <property type="nucleotide sequence ID" value="NZ_SJPP01000001.1"/>
</dbReference>
<evidence type="ECO:0000256" key="5">
    <source>
        <dbReference type="ARBA" id="ARBA00023136"/>
    </source>
</evidence>
<sequence>MDTKKPGVVSYDQVGDEYLQNRKLRKSAGWILLWALGVGAVISGDYFGWNFGLKYGFWSLAIATVLMAAMYICMVFTIAELSAALPHAGGFFSFTRNAFGPTGGFICGLTDTIEYVITPAVIVVGIGGYVNKLVFGDSPPPVGVTFLWWFLFYAVFVAINIRGVELTLKIGLVITGIAAAVLVLFYVSAISTGAFSWDKLHNIPVAETAANSWLPPGVWGIFAALPAAMWFYLAIEQLPLAAEEAHDAVNDMPKALIWGMLTLLVLSLCTLVLNTGVGGGAAEMAVSDAPLADGFLAVFGTGTASWLLILISLTGLVASFHGIIYAYGRVLFALSRAGYFPRWMSLTSKNHTPYVAIILGAFIGFACAVMIDFMGDNSLVGKSLLSMAVFGAVISYAMVMLSFIKLRIARPNMPRPYRSPLGISGAVVGLVLSLIALLATFADEAARPGVWGVAIFVFVGIVYFFVYSRHHLVAQAPEEEDALIAQAEHELSH</sequence>
<feature type="transmembrane region" description="Helical" evidence="6">
    <location>
        <begin position="173"/>
        <end position="197"/>
    </location>
</feature>
<feature type="transmembrane region" description="Helical" evidence="6">
    <location>
        <begin position="306"/>
        <end position="332"/>
    </location>
</feature>
<feature type="transmembrane region" description="Helical" evidence="6">
    <location>
        <begin position="255"/>
        <end position="273"/>
    </location>
</feature>
<evidence type="ECO:0000256" key="3">
    <source>
        <dbReference type="ARBA" id="ARBA00022692"/>
    </source>
</evidence>
<comment type="caution">
    <text evidence="7">The sequence shown here is derived from an EMBL/GenBank/DDBJ whole genome shotgun (WGS) entry which is preliminary data.</text>
</comment>
<feature type="transmembrane region" description="Helical" evidence="6">
    <location>
        <begin position="142"/>
        <end position="161"/>
    </location>
</feature>
<dbReference type="PIRSF" id="PIRSF006060">
    <property type="entry name" value="AA_transporter"/>
    <property type="match status" value="1"/>
</dbReference>
<keyword evidence="3 6" id="KW-0812">Transmembrane</keyword>
<dbReference type="InterPro" id="IPR050367">
    <property type="entry name" value="APC_superfamily"/>
</dbReference>
<dbReference type="InterPro" id="IPR002293">
    <property type="entry name" value="AA/rel_permease1"/>
</dbReference>
<dbReference type="Gene3D" id="1.20.1740.10">
    <property type="entry name" value="Amino acid/polyamine transporter I"/>
    <property type="match status" value="1"/>
</dbReference>
<dbReference type="EMBL" id="SJPP01000001">
    <property type="protein sequence ID" value="TWU13574.1"/>
    <property type="molecule type" value="Genomic_DNA"/>
</dbReference>